<dbReference type="GO" id="GO:0009279">
    <property type="term" value="C:cell outer membrane"/>
    <property type="evidence" value="ECO:0007669"/>
    <property type="project" value="UniProtKB-UniRule"/>
</dbReference>
<dbReference type="OrthoDB" id="9803054at2"/>
<dbReference type="Gene3D" id="2.40.160.50">
    <property type="entry name" value="membrane protein fhac: a member of the omp85/tpsb transporter family"/>
    <property type="match status" value="1"/>
</dbReference>
<dbReference type="PROSITE" id="PS51779">
    <property type="entry name" value="POTRA"/>
    <property type="match status" value="3"/>
</dbReference>
<keyword evidence="12" id="KW-1185">Reference proteome</keyword>
<keyword evidence="2" id="KW-1134">Transmembrane beta strand</keyword>
<feature type="signal peptide" evidence="9">
    <location>
        <begin position="1"/>
        <end position="24"/>
    </location>
</feature>
<evidence type="ECO:0000256" key="2">
    <source>
        <dbReference type="ARBA" id="ARBA00022452"/>
    </source>
</evidence>
<keyword evidence="7" id="KW-0998">Cell outer membrane</keyword>
<dbReference type="InterPro" id="IPR034746">
    <property type="entry name" value="POTRA"/>
</dbReference>
<dbReference type="RefSeq" id="WP_014102876.1">
    <property type="nucleotide sequence ID" value="NC_016026.1"/>
</dbReference>
<feature type="chain" id="PRO_5039940953" description="Outer membrane protein assembly factor BamA" evidence="9">
    <location>
        <begin position="25"/>
        <end position="773"/>
    </location>
</feature>
<feature type="domain" description="POTRA" evidence="10">
    <location>
        <begin position="42"/>
        <end position="109"/>
    </location>
</feature>
<comment type="subcellular location">
    <subcellularLocation>
        <location evidence="1">Membrane</location>
    </subcellularLocation>
</comment>
<dbReference type="InterPro" id="IPR000184">
    <property type="entry name" value="Bac_surfAg_D15"/>
</dbReference>
<organism evidence="11 12">
    <name type="scientific">Micavibrio aeruginosavorus (strain ARL-13)</name>
    <dbReference type="NCBI Taxonomy" id="856793"/>
    <lineage>
        <taxon>Bacteria</taxon>
        <taxon>Pseudomonadati</taxon>
        <taxon>Bdellovibrionota</taxon>
        <taxon>Bdellovibrionia</taxon>
        <taxon>Bdellovibrionales</taxon>
        <taxon>Pseudobdellovibrionaceae</taxon>
        <taxon>Micavibrio</taxon>
    </lineage>
</organism>
<dbReference type="Pfam" id="PF01103">
    <property type="entry name" value="Omp85"/>
    <property type="match status" value="1"/>
</dbReference>
<dbReference type="PANTHER" id="PTHR12815">
    <property type="entry name" value="SORTING AND ASSEMBLY MACHINERY SAMM50 PROTEIN FAMILY MEMBER"/>
    <property type="match status" value="1"/>
</dbReference>
<dbReference type="InterPro" id="IPR010827">
    <property type="entry name" value="BamA/TamA_POTRA"/>
</dbReference>
<dbReference type="Gene3D" id="3.10.20.310">
    <property type="entry name" value="membrane protein fhac"/>
    <property type="match status" value="5"/>
</dbReference>
<evidence type="ECO:0000313" key="11">
    <source>
        <dbReference type="EMBL" id="AEP09653.1"/>
    </source>
</evidence>
<dbReference type="STRING" id="856793.MICA_1331"/>
<evidence type="ECO:0000256" key="3">
    <source>
        <dbReference type="ARBA" id="ARBA00022692"/>
    </source>
</evidence>
<keyword evidence="5" id="KW-0677">Repeat</keyword>
<feature type="domain" description="POTRA" evidence="10">
    <location>
        <begin position="110"/>
        <end position="187"/>
    </location>
</feature>
<sequence>MNMIRVTGLGLLAIAGLCAFSILAVPTAVSAQGYASEQATGTKIKDIEVLGTQRIEPVTVLTYLDAKVGDPMTQDLLDGALKSLFGTGLFADVTLRQKGSTLEVTVVENPVISEIAFEGNDKLKDEDLLAEISLRPRQVFTRTKVQSDLNRLYQVYTRSGRFSAQIDPKVIELDQNRVNLVFEIDEGPVTKVKGIRFVGNEVYDDDTLRSEISTKEDRWYRFLGSDDRYDPDRLSYDQELLRRFYLSQGYADFRILASNAELSKDKDAFYLTFTVEEGPRYRVGNVTIDANLRDFNEAELVPFLTFKPGDWYNADEVERTVDAFTRELGNRQFAFVDVKPGVERNREKRTVDLTFNIRETPKVFVERIDIRGNVRTLDKVIRREMDLVEGDPFNREKVAKSEQKIRDLGYFENVIVTPQPGTAPDKSVVDIEVAEKSTGELSIGAGFSTADGPLADFKIRERNFLGKGQDLLLGATIAGERTEFDFAFTEPYFLDRDFSAGVNAFHITRDLQDESSYDQKRTGGGVEFGYPLSEKWRQSLRYRIEQNEITEVQDDASRYIKEQAGERSTSAIGQMLTYDSRNSTLFPSDGTYGWLDTEMSGLGGDSQYISAKLGASHFYPLFDTDRVVLNVLGEVGAIHGYGDENVAINERFFLGGGTLRGFEPAGVGPRDIGTDDSLGGNMFYRGSVELSFPVGLPDEMGIKGHAFTDFGSLWEIDDVGSDVEDINSLRAGAGVGVSWRSPIGPVRVDFSAPFMKEDFDKEENFRFSFGTRF</sequence>
<dbReference type="InterPro" id="IPR023707">
    <property type="entry name" value="OM_assembly_BamA"/>
</dbReference>
<dbReference type="PANTHER" id="PTHR12815:SF23">
    <property type="entry name" value="OUTER MEMBRANE PROTEIN ASSEMBLY FACTOR BAMA"/>
    <property type="match status" value="1"/>
</dbReference>
<dbReference type="AlphaFoldDB" id="G2KSQ3"/>
<dbReference type="NCBIfam" id="TIGR03303">
    <property type="entry name" value="OM_YaeT"/>
    <property type="match status" value="1"/>
</dbReference>
<accession>G2KSQ3</accession>
<feature type="domain" description="POTRA" evidence="10">
    <location>
        <begin position="363"/>
        <end position="436"/>
    </location>
</feature>
<evidence type="ECO:0000256" key="5">
    <source>
        <dbReference type="ARBA" id="ARBA00022737"/>
    </source>
</evidence>
<evidence type="ECO:0000259" key="10">
    <source>
        <dbReference type="PROSITE" id="PS51779"/>
    </source>
</evidence>
<keyword evidence="3" id="KW-0812">Transmembrane</keyword>
<evidence type="ECO:0000256" key="9">
    <source>
        <dbReference type="SAM" id="SignalP"/>
    </source>
</evidence>
<proteinExistence type="inferred from homology"/>
<name>G2KSQ3_MICAA</name>
<evidence type="ECO:0000256" key="4">
    <source>
        <dbReference type="ARBA" id="ARBA00022729"/>
    </source>
</evidence>
<dbReference type="HAMAP" id="MF_01430">
    <property type="entry name" value="OM_assembly_BamA"/>
    <property type="match status" value="1"/>
</dbReference>
<dbReference type="Pfam" id="PF07244">
    <property type="entry name" value="POTRA"/>
    <property type="match status" value="4"/>
</dbReference>
<reference evidence="11 12" key="1">
    <citation type="journal article" date="2011" name="BMC Genomics">
        <title>Genomic insights into an obligate epibiotic bacterial predator: Micavibrio aeruginosavorus ARL-13.</title>
        <authorList>
            <person name="Wang Z."/>
            <person name="Kadouri D."/>
            <person name="Wu M."/>
        </authorList>
    </citation>
    <scope>NUCLEOTIDE SEQUENCE [LARGE SCALE GENOMIC DNA]</scope>
    <source>
        <strain evidence="11 12">ARL-13</strain>
    </source>
</reference>
<evidence type="ECO:0000256" key="8">
    <source>
        <dbReference type="NCBIfam" id="TIGR03303"/>
    </source>
</evidence>
<dbReference type="HOGENOM" id="CLU_007664_1_2_5"/>
<keyword evidence="6" id="KW-0472">Membrane</keyword>
<dbReference type="EMBL" id="CP002382">
    <property type="protein sequence ID" value="AEP09653.1"/>
    <property type="molecule type" value="Genomic_DNA"/>
</dbReference>
<evidence type="ECO:0000256" key="6">
    <source>
        <dbReference type="ARBA" id="ARBA00023136"/>
    </source>
</evidence>
<gene>
    <name evidence="11" type="primary">yaeT</name>
    <name evidence="11" type="ordered locus">MICA_1331</name>
</gene>
<protein>
    <recommendedName>
        <fullName evidence="8">Outer membrane protein assembly factor BamA</fullName>
    </recommendedName>
</protein>
<keyword evidence="4 9" id="KW-0732">Signal</keyword>
<evidence type="ECO:0000256" key="7">
    <source>
        <dbReference type="ARBA" id="ARBA00023237"/>
    </source>
</evidence>
<dbReference type="Proteomes" id="UP000009286">
    <property type="component" value="Chromosome"/>
</dbReference>
<evidence type="ECO:0000256" key="1">
    <source>
        <dbReference type="ARBA" id="ARBA00004370"/>
    </source>
</evidence>
<dbReference type="GO" id="GO:0071709">
    <property type="term" value="P:membrane assembly"/>
    <property type="evidence" value="ECO:0007669"/>
    <property type="project" value="InterPro"/>
</dbReference>
<dbReference type="eggNOG" id="COG4775">
    <property type="taxonomic scope" value="Bacteria"/>
</dbReference>
<evidence type="ECO:0000313" key="12">
    <source>
        <dbReference type="Proteomes" id="UP000009286"/>
    </source>
</evidence>
<dbReference type="InterPro" id="IPR039910">
    <property type="entry name" value="D15-like"/>
</dbReference>
<dbReference type="KEGG" id="mai:MICA_1331"/>
<dbReference type="PIRSF" id="PIRSF006076">
    <property type="entry name" value="OM_assembly_OMP85"/>
    <property type="match status" value="1"/>
</dbReference>